<dbReference type="PANTHER" id="PTHR23132">
    <property type="entry name" value="D-ALANINE--D-ALANINE LIGASE"/>
    <property type="match status" value="1"/>
</dbReference>
<dbReference type="PROSITE" id="PS50975">
    <property type="entry name" value="ATP_GRASP"/>
    <property type="match status" value="1"/>
</dbReference>
<dbReference type="Proteomes" id="UP000014480">
    <property type="component" value="Unassembled WGS sequence"/>
</dbReference>
<sequence length="476" mass="52688">MQQFTRAVRRANSSRPLLSGLLPVPCAPAPRYATFSSSARFLSRPRVAVLYQEIDPPVIAGNVKPKKPGGYKDSGADIAYNLSLSSEVDVLTLASRPDPLQDADWCFPDDEQGILAAIDEGATHLWANTILFASHPLQTSARIAQHENKVKVVGQGPLIVEKYDDKDFVNSLLRKQGSFTMPEAWTMDAKTDSPDYKSYSYPLVAKPARGRGSHGVKVCRDAAEMSAHIKQLASEGTNAVIVEEFLAGEEATVTVMPPTADKGYWSLPVVTRFNHQDGIAPYNGTVAVTANSRAVVGSDDAAYADVARECERVGELLGTTAPIRIDVRRFSEGSQFALFDVNMKPNMTGPVLFKFRPEVTKEHKETFVRELKKLKNLSCVKDNRLIVGGPSVTDPIERSKGFEFALLSYHENRAALDEYQASKEHHWVTQTYMFPYKEDLCRFDFEVDEADEYMCDFTKFAAKLTGGLSTPEEQSI</sequence>
<organism evidence="6 7">
    <name type="scientific">Colletotrichum orbiculare (strain 104-T / ATCC 96160 / CBS 514.97 / LARS 414 / MAFF 240422)</name>
    <name type="common">Cucumber anthracnose fungus</name>
    <name type="synonym">Colletotrichum lagenarium</name>
    <dbReference type="NCBI Taxonomy" id="1213857"/>
    <lineage>
        <taxon>Eukaryota</taxon>
        <taxon>Fungi</taxon>
        <taxon>Dikarya</taxon>
        <taxon>Ascomycota</taxon>
        <taxon>Pezizomycotina</taxon>
        <taxon>Sordariomycetes</taxon>
        <taxon>Hypocreomycetidae</taxon>
        <taxon>Glomerellales</taxon>
        <taxon>Glomerellaceae</taxon>
        <taxon>Colletotrichum</taxon>
        <taxon>Colletotrichum orbiculare species complex</taxon>
    </lineage>
</organism>
<dbReference type="GO" id="GO:0005524">
    <property type="term" value="F:ATP binding"/>
    <property type="evidence" value="ECO:0007669"/>
    <property type="project" value="UniProtKB-UniRule"/>
</dbReference>
<gene>
    <name evidence="6" type="primary">ddl</name>
    <name evidence="6" type="ORF">Cob_v012804</name>
</gene>
<dbReference type="SUPFAM" id="SSF56059">
    <property type="entry name" value="Glutathione synthetase ATP-binding domain-like"/>
    <property type="match status" value="1"/>
</dbReference>
<dbReference type="GO" id="GO:0046872">
    <property type="term" value="F:metal ion binding"/>
    <property type="evidence" value="ECO:0007669"/>
    <property type="project" value="InterPro"/>
</dbReference>
<dbReference type="EMBL" id="AMCV02000052">
    <property type="protein sequence ID" value="TDZ14241.1"/>
    <property type="molecule type" value="Genomic_DNA"/>
</dbReference>
<keyword evidence="3" id="KW-0547">Nucleotide-binding</keyword>
<dbReference type="InterPro" id="IPR013097">
    <property type="entry name" value="Dabb"/>
</dbReference>
<evidence type="ECO:0000313" key="6">
    <source>
        <dbReference type="EMBL" id="TDZ14241.1"/>
    </source>
</evidence>
<keyword evidence="3" id="KW-0067">ATP-binding</keyword>
<keyword evidence="7" id="KW-1185">Reference proteome</keyword>
<dbReference type="Pfam" id="PF07478">
    <property type="entry name" value="Dala_Dala_lig_C"/>
    <property type="match status" value="1"/>
</dbReference>
<comment type="caution">
    <text evidence="6">The sequence shown here is derived from an EMBL/GenBank/DDBJ whole genome shotgun (WGS) entry which is preliminary data.</text>
</comment>
<feature type="domain" description="ATP-grasp" evidence="4">
    <location>
        <begin position="171"/>
        <end position="372"/>
    </location>
</feature>
<evidence type="ECO:0000259" key="5">
    <source>
        <dbReference type="PROSITE" id="PS51502"/>
    </source>
</evidence>
<proteinExistence type="inferred from homology"/>
<comment type="similarity">
    <text evidence="1">Belongs to the D-alanine--D-alanine ligase family.</text>
</comment>
<dbReference type="SUPFAM" id="SSF54909">
    <property type="entry name" value="Dimeric alpha+beta barrel"/>
    <property type="match status" value="1"/>
</dbReference>
<name>A0A484F9I1_COLOR</name>
<dbReference type="GO" id="GO:0008716">
    <property type="term" value="F:D-alanine-D-alanine ligase activity"/>
    <property type="evidence" value="ECO:0007669"/>
    <property type="project" value="InterPro"/>
</dbReference>
<evidence type="ECO:0000259" key="4">
    <source>
        <dbReference type="PROSITE" id="PS50975"/>
    </source>
</evidence>
<dbReference type="SMART" id="SM00886">
    <property type="entry name" value="Dabb"/>
    <property type="match status" value="1"/>
</dbReference>
<feature type="domain" description="Stress-response A/B barrel" evidence="5">
    <location>
        <begin position="347"/>
        <end position="445"/>
    </location>
</feature>
<keyword evidence="2 6" id="KW-0436">Ligase</keyword>
<reference evidence="7" key="1">
    <citation type="journal article" date="2013" name="New Phytol.">
        <title>Comparative genomic and transcriptomic analyses reveal the hemibiotrophic stage shift of Colletotrichum fungi.</title>
        <authorList>
            <person name="Gan P."/>
            <person name="Ikeda K."/>
            <person name="Irieda H."/>
            <person name="Narusaka M."/>
            <person name="O'Connell R.J."/>
            <person name="Narusaka Y."/>
            <person name="Takano Y."/>
            <person name="Kubo Y."/>
            <person name="Shirasu K."/>
        </authorList>
    </citation>
    <scope>NUCLEOTIDE SEQUENCE [LARGE SCALE GENOMIC DNA]</scope>
    <source>
        <strain evidence="7">104-T / ATCC 96160 / CBS 514.97 / LARS 414 / MAFF 240422</strain>
    </source>
</reference>
<dbReference type="InterPro" id="IPR011008">
    <property type="entry name" value="Dimeric_a/b-barrel"/>
</dbReference>
<dbReference type="AlphaFoldDB" id="A0A484F9I1"/>
<dbReference type="PANTHER" id="PTHR23132:SF23">
    <property type="entry name" value="D-ALANINE--D-ALANINE LIGASE B"/>
    <property type="match status" value="1"/>
</dbReference>
<evidence type="ECO:0000256" key="3">
    <source>
        <dbReference type="PROSITE-ProRule" id="PRU00409"/>
    </source>
</evidence>
<evidence type="ECO:0000313" key="7">
    <source>
        <dbReference type="Proteomes" id="UP000014480"/>
    </source>
</evidence>
<evidence type="ECO:0000256" key="2">
    <source>
        <dbReference type="ARBA" id="ARBA00022598"/>
    </source>
</evidence>
<dbReference type="PROSITE" id="PS51502">
    <property type="entry name" value="S_R_A_B_BARREL"/>
    <property type="match status" value="1"/>
</dbReference>
<dbReference type="Pfam" id="PF07876">
    <property type="entry name" value="Dabb"/>
    <property type="match status" value="1"/>
</dbReference>
<protein>
    <submittedName>
        <fullName evidence="6">D-alanine--D-alanine ligase</fullName>
    </submittedName>
</protein>
<dbReference type="STRING" id="1213857.A0A484F9I1"/>
<dbReference type="Gene3D" id="3.30.70.100">
    <property type="match status" value="1"/>
</dbReference>
<evidence type="ECO:0000256" key="1">
    <source>
        <dbReference type="ARBA" id="ARBA00010871"/>
    </source>
</evidence>
<reference evidence="7" key="2">
    <citation type="journal article" date="2019" name="Mol. Plant Microbe Interact.">
        <title>Genome sequence resources for four phytopathogenic fungi from the Colletotrichum orbiculare species complex.</title>
        <authorList>
            <person name="Gan P."/>
            <person name="Tsushima A."/>
            <person name="Narusaka M."/>
            <person name="Narusaka Y."/>
            <person name="Takano Y."/>
            <person name="Kubo Y."/>
            <person name="Shirasu K."/>
        </authorList>
    </citation>
    <scope>GENOME REANNOTATION</scope>
    <source>
        <strain evidence="7">104-T / ATCC 96160 / CBS 514.97 / LARS 414 / MAFF 240422</strain>
    </source>
</reference>
<dbReference type="Gene3D" id="3.30.470.20">
    <property type="entry name" value="ATP-grasp fold, B domain"/>
    <property type="match status" value="1"/>
</dbReference>
<dbReference type="OrthoDB" id="422362at2759"/>
<dbReference type="InterPro" id="IPR011761">
    <property type="entry name" value="ATP-grasp"/>
</dbReference>
<dbReference type="InterPro" id="IPR011095">
    <property type="entry name" value="Dala_Dala_lig_C"/>
</dbReference>
<accession>A0A484F9I1</accession>